<keyword evidence="6" id="KW-0675">Receptor</keyword>
<dbReference type="PANTHER" id="PTHR42643:SF39">
    <property type="entry name" value="IONOTROPIC RECEPTOR 56A-RELATED"/>
    <property type="match status" value="1"/>
</dbReference>
<feature type="signal peptide" evidence="9">
    <location>
        <begin position="1"/>
        <end position="22"/>
    </location>
</feature>
<evidence type="ECO:0000256" key="2">
    <source>
        <dbReference type="ARBA" id="ARBA00022475"/>
    </source>
</evidence>
<dbReference type="OrthoDB" id="330671at2759"/>
<evidence type="ECO:0000256" key="7">
    <source>
        <dbReference type="ARBA" id="ARBA00023180"/>
    </source>
</evidence>
<evidence type="ECO:0000256" key="3">
    <source>
        <dbReference type="ARBA" id="ARBA00022692"/>
    </source>
</evidence>
<keyword evidence="9" id="KW-0732">Signal</keyword>
<gene>
    <name evidence="10" type="ORF">PVAND_008441</name>
</gene>
<evidence type="ECO:0000256" key="9">
    <source>
        <dbReference type="SAM" id="SignalP"/>
    </source>
</evidence>
<evidence type="ECO:0000313" key="11">
    <source>
        <dbReference type="Proteomes" id="UP001107558"/>
    </source>
</evidence>
<protein>
    <recommendedName>
        <fullName evidence="12">Ionotropic receptor</fullName>
    </recommendedName>
</protein>
<reference evidence="10" key="1">
    <citation type="submission" date="2021-03" db="EMBL/GenBank/DDBJ databases">
        <title>Chromosome level genome of the anhydrobiotic midge Polypedilum vanderplanki.</title>
        <authorList>
            <person name="Yoshida Y."/>
            <person name="Kikawada T."/>
            <person name="Gusev O."/>
        </authorList>
    </citation>
    <scope>NUCLEOTIDE SEQUENCE</scope>
    <source>
        <strain evidence="10">NIAS01</strain>
        <tissue evidence="10">Whole body or cell culture</tissue>
    </source>
</reference>
<keyword evidence="3 8" id="KW-0812">Transmembrane</keyword>
<evidence type="ECO:0000313" key="10">
    <source>
        <dbReference type="EMBL" id="KAG5678807.1"/>
    </source>
</evidence>
<dbReference type="GO" id="GO:0005886">
    <property type="term" value="C:plasma membrane"/>
    <property type="evidence" value="ECO:0007669"/>
    <property type="project" value="UniProtKB-SubCell"/>
</dbReference>
<dbReference type="PANTHER" id="PTHR42643">
    <property type="entry name" value="IONOTROPIC RECEPTOR 20A-RELATED"/>
    <property type="match status" value="1"/>
</dbReference>
<keyword evidence="11" id="KW-1185">Reference proteome</keyword>
<accession>A0A9J6CA10</accession>
<evidence type="ECO:0000256" key="8">
    <source>
        <dbReference type="SAM" id="Phobius"/>
    </source>
</evidence>
<dbReference type="InterPro" id="IPR052192">
    <property type="entry name" value="Insect_Ionotropic_Sensory_Rcpt"/>
</dbReference>
<evidence type="ECO:0008006" key="12">
    <source>
        <dbReference type="Google" id="ProtNLM"/>
    </source>
</evidence>
<keyword evidence="2" id="KW-1003">Cell membrane</keyword>
<sequence>MKLLRIFSLLLILISISHQIDSNQNLIIKNDSKLSKFICRLIFDLKRKNPNAKFVAIGTTMQNDFEKNLIDKISYCLSKNEMAKMNFDFNEKFVDKIKAKSADFVILIADEIKLANLFNFILNNYETPPALNFMSKFLIVNSNSKNANSLATTMTDCNIFNFGILYEDVNDETTVFTANFFFNTTEIHKRIKREEIIDRIYPDKLKNLNGYSYKTFMSLLLAHVDKSTGEVFSKYFYFLQEISKIQNAKINLTVWPSTDTTIVLREVEKSLEKQNFDLLLFRFSQNNSYDSRLDIYEQNGICFIIPTVTKHSENFNLFPGVFSKNFQLLLIFSKFFIIFIWRLFKKRGVNNSASKIALFLWASACDQSLKLRQNRLVLTVMLQFFVIGIFYRNLIFNAEFTSIMTVPTTDFRYKTISEVIESKEKFITEGFVAHYLKYNEIYQKIQKEGRVKIRSFNSYFSKDFGDRIIIFQCKIVPTYERMNNWSPDSYYLLPEKIYPHYNQLEVGILNPFKEKFQKYIDLSFESGLMQIWETFYILKTLGIKRKYFEKNDENILTWKEIKLAFLQLGAGLTLATFGFICEILHFHIFRHWFGKICGILKRKILVKKERKVMKVKRINLGKKKTRNPRRLNVKKTKVHPANNQLFYLE</sequence>
<keyword evidence="4 8" id="KW-1133">Transmembrane helix</keyword>
<feature type="transmembrane region" description="Helical" evidence="8">
    <location>
        <begin position="326"/>
        <end position="344"/>
    </location>
</feature>
<comment type="caution">
    <text evidence="10">The sequence shown here is derived from an EMBL/GenBank/DDBJ whole genome shotgun (WGS) entry which is preliminary data.</text>
</comment>
<evidence type="ECO:0000256" key="6">
    <source>
        <dbReference type="ARBA" id="ARBA00023170"/>
    </source>
</evidence>
<dbReference type="EMBL" id="JADBJN010000002">
    <property type="protein sequence ID" value="KAG5678807.1"/>
    <property type="molecule type" value="Genomic_DNA"/>
</dbReference>
<feature type="transmembrane region" description="Helical" evidence="8">
    <location>
        <begin position="376"/>
        <end position="394"/>
    </location>
</feature>
<evidence type="ECO:0000256" key="4">
    <source>
        <dbReference type="ARBA" id="ARBA00022989"/>
    </source>
</evidence>
<feature type="chain" id="PRO_5039924007" description="Ionotropic receptor" evidence="9">
    <location>
        <begin position="23"/>
        <end position="649"/>
    </location>
</feature>
<dbReference type="Proteomes" id="UP001107558">
    <property type="component" value="Chromosome 2"/>
</dbReference>
<proteinExistence type="predicted"/>
<evidence type="ECO:0000256" key="5">
    <source>
        <dbReference type="ARBA" id="ARBA00023136"/>
    </source>
</evidence>
<name>A0A9J6CA10_POLVA</name>
<comment type="subcellular location">
    <subcellularLocation>
        <location evidence="1">Cell membrane</location>
        <topology evidence="1">Multi-pass membrane protein</topology>
    </subcellularLocation>
</comment>
<keyword evidence="5 8" id="KW-0472">Membrane</keyword>
<organism evidence="10 11">
    <name type="scientific">Polypedilum vanderplanki</name>
    <name type="common">Sleeping chironomid midge</name>
    <dbReference type="NCBI Taxonomy" id="319348"/>
    <lineage>
        <taxon>Eukaryota</taxon>
        <taxon>Metazoa</taxon>
        <taxon>Ecdysozoa</taxon>
        <taxon>Arthropoda</taxon>
        <taxon>Hexapoda</taxon>
        <taxon>Insecta</taxon>
        <taxon>Pterygota</taxon>
        <taxon>Neoptera</taxon>
        <taxon>Endopterygota</taxon>
        <taxon>Diptera</taxon>
        <taxon>Nematocera</taxon>
        <taxon>Chironomoidea</taxon>
        <taxon>Chironomidae</taxon>
        <taxon>Chironominae</taxon>
        <taxon>Polypedilum</taxon>
        <taxon>Polypedilum</taxon>
    </lineage>
</organism>
<keyword evidence="7" id="KW-0325">Glycoprotein</keyword>
<evidence type="ECO:0000256" key="1">
    <source>
        <dbReference type="ARBA" id="ARBA00004651"/>
    </source>
</evidence>
<dbReference type="AlphaFoldDB" id="A0A9J6CA10"/>